<protein>
    <submittedName>
        <fullName evidence="1">Uncharacterized protein</fullName>
    </submittedName>
</protein>
<dbReference type="AlphaFoldDB" id="A0A7J8XKD3"/>
<dbReference type="Proteomes" id="UP000593577">
    <property type="component" value="Unassembled WGS sequence"/>
</dbReference>
<comment type="caution">
    <text evidence="1">The sequence shown here is derived from an EMBL/GenBank/DDBJ whole genome shotgun (WGS) entry which is preliminary data.</text>
</comment>
<dbReference type="EMBL" id="JABFAA010000007">
    <property type="protein sequence ID" value="MBA0687550.1"/>
    <property type="molecule type" value="Genomic_DNA"/>
</dbReference>
<gene>
    <name evidence="1" type="ORF">Goari_015077</name>
</gene>
<organism evidence="1 2">
    <name type="scientific">Gossypium aridum</name>
    <name type="common">American cotton</name>
    <name type="synonym">Erioxylum aridum</name>
    <dbReference type="NCBI Taxonomy" id="34290"/>
    <lineage>
        <taxon>Eukaryota</taxon>
        <taxon>Viridiplantae</taxon>
        <taxon>Streptophyta</taxon>
        <taxon>Embryophyta</taxon>
        <taxon>Tracheophyta</taxon>
        <taxon>Spermatophyta</taxon>
        <taxon>Magnoliopsida</taxon>
        <taxon>eudicotyledons</taxon>
        <taxon>Gunneridae</taxon>
        <taxon>Pentapetalae</taxon>
        <taxon>rosids</taxon>
        <taxon>malvids</taxon>
        <taxon>Malvales</taxon>
        <taxon>Malvaceae</taxon>
        <taxon>Malvoideae</taxon>
        <taxon>Gossypium</taxon>
    </lineage>
</organism>
<sequence>MTSSLAITCINREKMFKAWCMVSYCFDVNVGYGYDPNEANERYYVMVEEVRTYKDGTNCIVSPGICIKSDSENLERIMHNNRKVRSIYDFDDDEIVSLRRRKEDEAMEKRRGRPRKGHF</sequence>
<evidence type="ECO:0000313" key="1">
    <source>
        <dbReference type="EMBL" id="MBA0687550.1"/>
    </source>
</evidence>
<name>A0A7J8XKD3_GOSAI</name>
<keyword evidence="2" id="KW-1185">Reference proteome</keyword>
<evidence type="ECO:0000313" key="2">
    <source>
        <dbReference type="Proteomes" id="UP000593577"/>
    </source>
</evidence>
<reference evidence="1 2" key="1">
    <citation type="journal article" date="2019" name="Genome Biol. Evol.">
        <title>Insights into the evolution of the New World diploid cottons (Gossypium, subgenus Houzingenia) based on genome sequencing.</title>
        <authorList>
            <person name="Grover C.E."/>
            <person name="Arick M.A. 2nd"/>
            <person name="Thrash A."/>
            <person name="Conover J.L."/>
            <person name="Sanders W.S."/>
            <person name="Peterson D.G."/>
            <person name="Frelichowski J.E."/>
            <person name="Scheffler J.A."/>
            <person name="Scheffler B.E."/>
            <person name="Wendel J.F."/>
        </authorList>
    </citation>
    <scope>NUCLEOTIDE SEQUENCE [LARGE SCALE GENOMIC DNA]</scope>
    <source>
        <strain evidence="1">185</strain>
        <tissue evidence="1">Leaf</tissue>
    </source>
</reference>
<accession>A0A7J8XKD3</accession>
<proteinExistence type="predicted"/>